<dbReference type="Gene3D" id="1.20.1560.10">
    <property type="entry name" value="ABC transporter type 1, transmembrane domain"/>
    <property type="match status" value="2"/>
</dbReference>
<evidence type="ECO:0000256" key="6">
    <source>
        <dbReference type="ARBA" id="ARBA00022989"/>
    </source>
</evidence>
<feature type="compositionally biased region" description="Low complexity" evidence="8">
    <location>
        <begin position="591"/>
        <end position="607"/>
    </location>
</feature>
<dbReference type="PANTHER" id="PTHR24223:SF357">
    <property type="entry name" value="ATP-BINDING CASSETTE SUB-FAMILY C MEMBER 4"/>
    <property type="match status" value="1"/>
</dbReference>
<dbReference type="InterPro" id="IPR011527">
    <property type="entry name" value="ABC1_TM_dom"/>
</dbReference>
<keyword evidence="6 9" id="KW-1133">Transmembrane helix</keyword>
<accession>A0A8C5BUF6</accession>
<dbReference type="GO" id="GO:0008559">
    <property type="term" value="F:ABC-type xenobiotic transporter activity"/>
    <property type="evidence" value="ECO:0007669"/>
    <property type="project" value="UniProtKB-EC"/>
</dbReference>
<evidence type="ECO:0000256" key="1">
    <source>
        <dbReference type="ARBA" id="ARBA00004370"/>
    </source>
</evidence>
<reference evidence="12" key="1">
    <citation type="submission" date="2025-08" db="UniProtKB">
        <authorList>
            <consortium name="Ensembl"/>
        </authorList>
    </citation>
    <scope>IDENTIFICATION</scope>
</reference>
<feature type="transmembrane region" description="Helical" evidence="9">
    <location>
        <begin position="181"/>
        <end position="204"/>
    </location>
</feature>
<dbReference type="InterPro" id="IPR027417">
    <property type="entry name" value="P-loop_NTPase"/>
</dbReference>
<dbReference type="GO" id="GO:0006869">
    <property type="term" value="P:lipid transport"/>
    <property type="evidence" value="ECO:0007669"/>
    <property type="project" value="UniProtKB-KW"/>
</dbReference>
<dbReference type="GO" id="GO:0005524">
    <property type="term" value="F:ATP binding"/>
    <property type="evidence" value="ECO:0007669"/>
    <property type="project" value="UniProtKB-KW"/>
</dbReference>
<evidence type="ECO:0000256" key="5">
    <source>
        <dbReference type="ARBA" id="ARBA00022840"/>
    </source>
</evidence>
<proteinExistence type="predicted"/>
<evidence type="ECO:0000313" key="12">
    <source>
        <dbReference type="Ensembl" id="ENSGMOP00000050787.1"/>
    </source>
</evidence>
<feature type="transmembrane region" description="Helical" evidence="9">
    <location>
        <begin position="889"/>
        <end position="908"/>
    </location>
</feature>
<keyword evidence="3 9" id="KW-0812">Transmembrane</keyword>
<dbReference type="GO" id="GO:0016323">
    <property type="term" value="C:basolateral plasma membrane"/>
    <property type="evidence" value="ECO:0007669"/>
    <property type="project" value="UniProtKB-SubCell"/>
</dbReference>
<evidence type="ECO:0000256" key="4">
    <source>
        <dbReference type="ARBA" id="ARBA00022741"/>
    </source>
</evidence>
<keyword evidence="7 9" id="KW-0472">Membrane</keyword>
<name>A0A8C5BUF6_GADMO</name>
<evidence type="ECO:0000256" key="2">
    <source>
        <dbReference type="ARBA" id="ARBA00022448"/>
    </source>
</evidence>
<evidence type="ECO:0000256" key="3">
    <source>
        <dbReference type="ARBA" id="ARBA00022692"/>
    </source>
</evidence>
<dbReference type="AlphaFoldDB" id="A0A8C5BUF6"/>
<dbReference type="SMART" id="SM00382">
    <property type="entry name" value="AAA"/>
    <property type="match status" value="1"/>
</dbReference>
<feature type="transmembrane region" description="Helical" evidence="9">
    <location>
        <begin position="771"/>
        <end position="794"/>
    </location>
</feature>
<dbReference type="InterPro" id="IPR003593">
    <property type="entry name" value="AAA+_ATPase"/>
</dbReference>
<dbReference type="SUPFAM" id="SSF52540">
    <property type="entry name" value="P-loop containing nucleoside triphosphate hydrolases"/>
    <property type="match status" value="2"/>
</dbReference>
<feature type="region of interest" description="Disordered" evidence="8">
    <location>
        <begin position="591"/>
        <end position="620"/>
    </location>
</feature>
<dbReference type="PANTHER" id="PTHR24223">
    <property type="entry name" value="ATP-BINDING CASSETTE SUB-FAMILY C"/>
    <property type="match status" value="1"/>
</dbReference>
<feature type="transmembrane region" description="Helical" evidence="9">
    <location>
        <begin position="914"/>
        <end position="934"/>
    </location>
</feature>
<evidence type="ECO:0000259" key="10">
    <source>
        <dbReference type="PROSITE" id="PS50893"/>
    </source>
</evidence>
<dbReference type="PROSITE" id="PS50929">
    <property type="entry name" value="ABC_TM1F"/>
    <property type="match status" value="2"/>
</dbReference>
<dbReference type="CDD" id="cd18593">
    <property type="entry name" value="ABC_6TM_MRP4_D1_like"/>
    <property type="match status" value="1"/>
</dbReference>
<dbReference type="InterPro" id="IPR036640">
    <property type="entry name" value="ABC1_TM_sf"/>
</dbReference>
<dbReference type="Ensembl" id="ENSGMOT00000073829.1">
    <property type="protein sequence ID" value="ENSGMOP00000050787.1"/>
    <property type="gene ID" value="ENSGMOG00000008707.2"/>
</dbReference>
<dbReference type="CDD" id="cd03244">
    <property type="entry name" value="ABCC_MRP_domain2"/>
    <property type="match status" value="1"/>
</dbReference>
<feature type="domain" description="ABC transmembrane type-1" evidence="11">
    <location>
        <begin position="67"/>
        <end position="343"/>
    </location>
</feature>
<dbReference type="Pfam" id="PF00664">
    <property type="entry name" value="ABC_membrane"/>
    <property type="match status" value="2"/>
</dbReference>
<reference evidence="12" key="2">
    <citation type="submission" date="2025-09" db="UniProtKB">
        <authorList>
            <consortium name="Ensembl"/>
        </authorList>
    </citation>
    <scope>IDENTIFICATION</scope>
</reference>
<dbReference type="PROSITE" id="PS50893">
    <property type="entry name" value="ABC_TRANSPORTER_2"/>
    <property type="match status" value="2"/>
</dbReference>
<feature type="transmembrane region" description="Helical" evidence="9">
    <location>
        <begin position="210"/>
        <end position="231"/>
    </location>
</feature>
<evidence type="ECO:0000256" key="8">
    <source>
        <dbReference type="SAM" id="MobiDB-lite"/>
    </source>
</evidence>
<dbReference type="GO" id="GO:0016324">
    <property type="term" value="C:apical plasma membrane"/>
    <property type="evidence" value="ECO:0007669"/>
    <property type="project" value="UniProtKB-SubCell"/>
</dbReference>
<dbReference type="InterPro" id="IPR017871">
    <property type="entry name" value="ABC_transporter-like_CS"/>
</dbReference>
<organism evidence="12 13">
    <name type="scientific">Gadus morhua</name>
    <name type="common">Atlantic cod</name>
    <dbReference type="NCBI Taxonomy" id="8049"/>
    <lineage>
        <taxon>Eukaryota</taxon>
        <taxon>Metazoa</taxon>
        <taxon>Chordata</taxon>
        <taxon>Craniata</taxon>
        <taxon>Vertebrata</taxon>
        <taxon>Euteleostomi</taxon>
        <taxon>Actinopterygii</taxon>
        <taxon>Neopterygii</taxon>
        <taxon>Teleostei</taxon>
        <taxon>Neoteleostei</taxon>
        <taxon>Acanthomorphata</taxon>
        <taxon>Zeiogadaria</taxon>
        <taxon>Gadariae</taxon>
        <taxon>Gadiformes</taxon>
        <taxon>Gadoidei</taxon>
        <taxon>Gadidae</taxon>
        <taxon>Gadus</taxon>
    </lineage>
</organism>
<dbReference type="GO" id="GO:0015431">
    <property type="term" value="F:ABC-type glutathione S-conjugate transporter activity"/>
    <property type="evidence" value="ECO:0007669"/>
    <property type="project" value="UniProtKB-EC"/>
</dbReference>
<feature type="domain" description="ABC transmembrane type-1" evidence="11">
    <location>
        <begin position="704"/>
        <end position="942"/>
    </location>
</feature>
<dbReference type="Proteomes" id="UP000694546">
    <property type="component" value="Chromosome 4"/>
</dbReference>
<feature type="transmembrane region" description="Helical" evidence="9">
    <location>
        <begin position="105"/>
        <end position="130"/>
    </location>
</feature>
<dbReference type="SUPFAM" id="SSF90123">
    <property type="entry name" value="ABC transporter transmembrane region"/>
    <property type="match status" value="2"/>
</dbReference>
<comment type="subcellular location">
    <subcellularLocation>
        <location evidence="1">Membrane</location>
    </subcellularLocation>
</comment>
<dbReference type="GO" id="GO:0016887">
    <property type="term" value="F:ATP hydrolysis activity"/>
    <property type="evidence" value="ECO:0007669"/>
    <property type="project" value="InterPro"/>
</dbReference>
<evidence type="ECO:0000259" key="11">
    <source>
        <dbReference type="PROSITE" id="PS50929"/>
    </source>
</evidence>
<dbReference type="Pfam" id="PF00005">
    <property type="entry name" value="ABC_tran"/>
    <property type="match status" value="2"/>
</dbReference>
<keyword evidence="4" id="KW-0547">Nucleotide-binding</keyword>
<dbReference type="CDD" id="cd03250">
    <property type="entry name" value="ABCC_MRP_domain1"/>
    <property type="match status" value="1"/>
</dbReference>
<keyword evidence="13" id="KW-1185">Reference proteome</keyword>
<feature type="transmembrane region" description="Helical" evidence="9">
    <location>
        <begin position="291"/>
        <end position="313"/>
    </location>
</feature>
<feature type="domain" description="ABC transporter" evidence="10">
    <location>
        <begin position="978"/>
        <end position="1211"/>
    </location>
</feature>
<feature type="domain" description="ABC transporter" evidence="10">
    <location>
        <begin position="354"/>
        <end position="580"/>
    </location>
</feature>
<dbReference type="Gene3D" id="3.40.50.300">
    <property type="entry name" value="P-loop containing nucleotide triphosphate hydrolases"/>
    <property type="match status" value="2"/>
</dbReference>
<feature type="transmembrane region" description="Helical" evidence="9">
    <location>
        <begin position="800"/>
        <end position="819"/>
    </location>
</feature>
<protein>
    <submittedName>
        <fullName evidence="12">Uncharacterized protein</fullName>
    </submittedName>
</protein>
<dbReference type="InterPro" id="IPR003439">
    <property type="entry name" value="ABC_transporter-like_ATP-bd"/>
</dbReference>
<feature type="transmembrane region" description="Helical" evidence="9">
    <location>
        <begin position="704"/>
        <end position="728"/>
    </location>
</feature>
<dbReference type="InterPro" id="IPR030240">
    <property type="entry name" value="ABCC4_TMD1"/>
</dbReference>
<keyword evidence="5" id="KW-0067">ATP-binding</keyword>
<evidence type="ECO:0000313" key="13">
    <source>
        <dbReference type="Proteomes" id="UP000694546"/>
    </source>
</evidence>
<dbReference type="GeneTree" id="ENSGT00940000153931"/>
<dbReference type="PROSITE" id="PS00211">
    <property type="entry name" value="ABC_TRANSPORTER_1"/>
    <property type="match status" value="2"/>
</dbReference>
<evidence type="ECO:0000256" key="9">
    <source>
        <dbReference type="SAM" id="Phobius"/>
    </source>
</evidence>
<evidence type="ECO:0000256" key="7">
    <source>
        <dbReference type="ARBA" id="ARBA00023136"/>
    </source>
</evidence>
<sequence>MNPLFRIGYKRSLEGEDLYNVLPEYRSKTLGETLQRYWDEECLKASKDLKEPSLSKAIIFCHWKFYAALTLITFIEEATKLVQPVLLGYLLHYFETYDPNDYHGLQLAFCYAFGISLCSLLLAVMHHLYFHYQKVGMKIRVALCHMIYKKALCLSNSATGKTTTGQIVNLLSNDVGKFDELTIWLQALWVAPIQVAVVVALLWAEIGPSCLAGILVPIILMPLQTLFGRLFSMFRSRMAVLTDSRIRTMNEVVFGMRIIKMYAWEKPFASLVSRFRGEEINNVMKSSMLQALNLASFFSASKVIIFITFAIYVQLGNTITASSVFVTVSLYSNTATTVNLFFPRAIELLFESYVSIQRIQNFLMLEELPKCSDLVSQNNFSSSSTIPTETPVLASFPQSSLLSAILGELPLDKGVLKVKGQLTYACQQPWVFPGTIRSNILFGKELNPAKYEEVLRACALKRDMELLPDGDLTLIGDRGATLSGGQKARVNLARAVYLDADIYLLDDPLSAVDAEVGRHLFEKCICGILKDKPRILVTHQLQYLKAADQILVLKGGNVVAKGGYTELQKSGLDFTSLLKKEDEEEQQAMSEELARSRTVSSTSSPTVNDEAEQIPAEHTQTAVEESRLQGTIGMGMYYKYIRAGANVFVLLLLFVVNISAQVNQRDTVLMKQILQLNVFGTSKSFFKTCLHMCLGVIAKHYADVLSGLTAATLIFGLVRAMLFIYVLVKSTETLHKRMFNAILRTPVHFFDVNPIGRVLNRFSKDIGEVDLVLPWTFVDACQIALHMVGVIAVAASVVPWILILVVPLLIIFVFLRRYFLKTSRDIKRLERTTRSPMFSHLSSSLQGLWTIRAFRAEQRFQNVFDAHQDLHSETWYLLLCTTRWFAMRLDLLCAVFVIILTFACMSIRDDLGAGDVGLALSYAISIVGMFQWGVRQSAEVENLMISVERVMEYTELESEAPWETEKRPPLDWPSQGLVTFDGVNFSYSADGPVVLRNMNATFLPREKVGVVGRTGAGKSSLVSALFRLAEPQGKIYVDGILTSELGLHDLRQKMSIIPQDPVLFTDTMRKNLDPFSQHSDEELWNSLQEVQLKSVVEELPTKMETLLAESGSNFSVGQRQLVCLARAILRKNRILIIDEATANVDPRTDKLIQRTIRDKFRDCTVLTIAHRLNTIIDSDRIMVLDAGEIQAYDAPYTLLQDPEGIFYKMVQQTGQQEAEDLLASAKQVSPAVIVSQNGIRSIYILYNHISAFSCAIVYRVAAIVSIN</sequence>
<keyword evidence="2" id="KW-0813">Transport</keyword>
<feature type="transmembrane region" description="Helical" evidence="9">
    <location>
        <begin position="640"/>
        <end position="660"/>
    </location>
</feature>
<dbReference type="InterPro" id="IPR050173">
    <property type="entry name" value="ABC_transporter_C-like"/>
</dbReference>